<dbReference type="EMBL" id="QTSX02004997">
    <property type="protein sequence ID" value="KAJ9062630.1"/>
    <property type="molecule type" value="Genomic_DNA"/>
</dbReference>
<dbReference type="Proteomes" id="UP001165960">
    <property type="component" value="Unassembled WGS sequence"/>
</dbReference>
<name>A0ACC2SK36_9FUNG</name>
<keyword evidence="2" id="KW-1185">Reference proteome</keyword>
<evidence type="ECO:0000313" key="2">
    <source>
        <dbReference type="Proteomes" id="UP001165960"/>
    </source>
</evidence>
<comment type="caution">
    <text evidence="1">The sequence shown here is derived from an EMBL/GenBank/DDBJ whole genome shotgun (WGS) entry which is preliminary data.</text>
</comment>
<reference evidence="1" key="1">
    <citation type="submission" date="2022-04" db="EMBL/GenBank/DDBJ databases">
        <title>Genome of the entomopathogenic fungus Entomophthora muscae.</title>
        <authorList>
            <person name="Elya C."/>
            <person name="Lovett B.R."/>
            <person name="Lee E."/>
            <person name="Macias A.M."/>
            <person name="Hajek A.E."/>
            <person name="De Bivort B.L."/>
            <person name="Kasson M.T."/>
            <person name="De Fine Licht H.H."/>
            <person name="Stajich J.E."/>
        </authorList>
    </citation>
    <scope>NUCLEOTIDE SEQUENCE</scope>
    <source>
        <strain evidence="1">Berkeley</strain>
    </source>
</reference>
<gene>
    <name evidence="1" type="ORF">DSO57_1008650</name>
</gene>
<accession>A0ACC2SK36</accession>
<protein>
    <submittedName>
        <fullName evidence="1">Uncharacterized protein</fullName>
    </submittedName>
</protein>
<sequence length="63" mass="7096">MLKTHAARPLGTYQLCTAPTYSPRREIHAFIGQLSRRINCLSARQSLIGSPQPPTYLDWSDLP</sequence>
<evidence type="ECO:0000313" key="1">
    <source>
        <dbReference type="EMBL" id="KAJ9062630.1"/>
    </source>
</evidence>
<organism evidence="1 2">
    <name type="scientific">Entomophthora muscae</name>
    <dbReference type="NCBI Taxonomy" id="34485"/>
    <lineage>
        <taxon>Eukaryota</taxon>
        <taxon>Fungi</taxon>
        <taxon>Fungi incertae sedis</taxon>
        <taxon>Zoopagomycota</taxon>
        <taxon>Entomophthoromycotina</taxon>
        <taxon>Entomophthoromycetes</taxon>
        <taxon>Entomophthorales</taxon>
        <taxon>Entomophthoraceae</taxon>
        <taxon>Entomophthora</taxon>
    </lineage>
</organism>
<proteinExistence type="predicted"/>